<comment type="caution">
    <text evidence="2">The sequence shown here is derived from an EMBL/GenBank/DDBJ whole genome shotgun (WGS) entry which is preliminary data.</text>
</comment>
<dbReference type="OrthoDB" id="5401840at2"/>
<protein>
    <submittedName>
        <fullName evidence="2">Uncharacterized protein</fullName>
    </submittedName>
</protein>
<evidence type="ECO:0000256" key="1">
    <source>
        <dbReference type="SAM" id="Phobius"/>
    </source>
</evidence>
<feature type="transmembrane region" description="Helical" evidence="1">
    <location>
        <begin position="6"/>
        <end position="24"/>
    </location>
</feature>
<dbReference type="Proteomes" id="UP000318307">
    <property type="component" value="Unassembled WGS sequence"/>
</dbReference>
<keyword evidence="3" id="KW-1185">Reference proteome</keyword>
<keyword evidence="1" id="KW-0812">Transmembrane</keyword>
<gene>
    <name evidence="2" type="ORF">LZ24_02578</name>
</gene>
<organism evidence="2 3">
    <name type="scientific">Desulfobotulus alkaliphilus</name>
    <dbReference type="NCBI Taxonomy" id="622671"/>
    <lineage>
        <taxon>Bacteria</taxon>
        <taxon>Pseudomonadati</taxon>
        <taxon>Thermodesulfobacteriota</taxon>
        <taxon>Desulfobacteria</taxon>
        <taxon>Desulfobacterales</taxon>
        <taxon>Desulfobacteraceae</taxon>
        <taxon>Desulfobotulus</taxon>
    </lineage>
</organism>
<proteinExistence type="predicted"/>
<accession>A0A562RI38</accession>
<evidence type="ECO:0000313" key="2">
    <source>
        <dbReference type="EMBL" id="TWI68204.1"/>
    </source>
</evidence>
<evidence type="ECO:0000313" key="3">
    <source>
        <dbReference type="Proteomes" id="UP000318307"/>
    </source>
</evidence>
<keyword evidence="1" id="KW-1133">Transmembrane helix</keyword>
<dbReference type="RefSeq" id="WP_144685683.1">
    <property type="nucleotide sequence ID" value="NZ_VLLC01000022.1"/>
</dbReference>
<keyword evidence="1" id="KW-0472">Membrane</keyword>
<dbReference type="EMBL" id="VLLC01000022">
    <property type="protein sequence ID" value="TWI68204.1"/>
    <property type="molecule type" value="Genomic_DNA"/>
</dbReference>
<name>A0A562RI38_9BACT</name>
<dbReference type="AlphaFoldDB" id="A0A562RI38"/>
<sequence length="224" mass="26558">MRHLIYIHLIIIVFSAVCAYYLFYDTAEKANPYIIINEKAISFEAYERELRKKPYYQTDLEFLTHFIEKELIIQKAMKERLHQNTEFSEKIKTFFESNLIQLMMEKKMDEFASVKVSDEIMEKFSLYAQKTVLIKSAEEPFEVLTETPFLFLPDTIKYLLLTGKTKEGLKKYILTDNIADGIPEINPLELKRQAEKMKNQYLWDQWILELKKNADVIILDDSKG</sequence>
<reference evidence="2 3" key="1">
    <citation type="submission" date="2019-07" db="EMBL/GenBank/DDBJ databases">
        <title>Genome sequencing of 100 strains of the haloalkaliphilic chemolithoautotrophic sulfur-oxidizing bacterium Thioalkalivibrio.</title>
        <authorList>
            <person name="Muyzer G."/>
        </authorList>
    </citation>
    <scope>NUCLEOTIDE SEQUENCE [LARGE SCALE GENOMIC DNA]</scope>
    <source>
        <strain evidence="2 3">ASO4-4</strain>
    </source>
</reference>